<dbReference type="CDD" id="cd01647">
    <property type="entry name" value="RT_LTR"/>
    <property type="match status" value="1"/>
</dbReference>
<dbReference type="PROSITE" id="PS50878">
    <property type="entry name" value="RT_POL"/>
    <property type="match status" value="1"/>
</dbReference>
<dbReference type="Pfam" id="PF17919">
    <property type="entry name" value="RT_RNaseH_2"/>
    <property type="match status" value="1"/>
</dbReference>
<keyword evidence="3" id="KW-1185">Reference proteome</keyword>
<comment type="caution">
    <text evidence="2">The sequence shown here is derived from an EMBL/GenBank/DDBJ whole genome shotgun (WGS) entry which is preliminary data.</text>
</comment>
<reference evidence="2" key="1">
    <citation type="submission" date="2023-05" db="EMBL/GenBank/DDBJ databases">
        <title>Genome and transcriptome analyses reveal genes involved in the formation of fine ridges on petal epidermal cells in Hibiscus trionum.</title>
        <authorList>
            <person name="Koshimizu S."/>
            <person name="Masuda S."/>
            <person name="Ishii T."/>
            <person name="Shirasu K."/>
            <person name="Hoshino A."/>
            <person name="Arita M."/>
        </authorList>
    </citation>
    <scope>NUCLEOTIDE SEQUENCE</scope>
    <source>
        <strain evidence="2">Hamamatsu line</strain>
    </source>
</reference>
<dbReference type="InterPro" id="IPR043128">
    <property type="entry name" value="Rev_trsase/Diguanyl_cyclase"/>
</dbReference>
<dbReference type="Gene3D" id="3.10.10.10">
    <property type="entry name" value="HIV Type 1 Reverse Transcriptase, subunit A, domain 1"/>
    <property type="match status" value="1"/>
</dbReference>
<evidence type="ECO:0000313" key="3">
    <source>
        <dbReference type="Proteomes" id="UP001165190"/>
    </source>
</evidence>
<dbReference type="PANTHER" id="PTHR24559:SF444">
    <property type="entry name" value="REVERSE TRANSCRIPTASE DOMAIN-CONTAINING PROTEIN"/>
    <property type="match status" value="1"/>
</dbReference>
<dbReference type="AlphaFoldDB" id="A0A9W7JFM6"/>
<organism evidence="2 3">
    <name type="scientific">Hibiscus trionum</name>
    <name type="common">Flower of an hour</name>
    <dbReference type="NCBI Taxonomy" id="183268"/>
    <lineage>
        <taxon>Eukaryota</taxon>
        <taxon>Viridiplantae</taxon>
        <taxon>Streptophyta</taxon>
        <taxon>Embryophyta</taxon>
        <taxon>Tracheophyta</taxon>
        <taxon>Spermatophyta</taxon>
        <taxon>Magnoliopsida</taxon>
        <taxon>eudicotyledons</taxon>
        <taxon>Gunneridae</taxon>
        <taxon>Pentapetalae</taxon>
        <taxon>rosids</taxon>
        <taxon>malvids</taxon>
        <taxon>Malvales</taxon>
        <taxon>Malvaceae</taxon>
        <taxon>Malvoideae</taxon>
        <taxon>Hibiscus</taxon>
    </lineage>
</organism>
<protein>
    <recommendedName>
        <fullName evidence="1">Reverse transcriptase domain-containing protein</fullName>
    </recommendedName>
</protein>
<evidence type="ECO:0000259" key="1">
    <source>
        <dbReference type="PROSITE" id="PS50878"/>
    </source>
</evidence>
<dbReference type="Gene3D" id="3.30.70.270">
    <property type="match status" value="2"/>
</dbReference>
<dbReference type="EMBL" id="BSYR01000057">
    <property type="protein sequence ID" value="GMJ10754.1"/>
    <property type="molecule type" value="Genomic_DNA"/>
</dbReference>
<dbReference type="FunFam" id="3.30.70.270:FF:000020">
    <property type="entry name" value="Transposon Tf2-6 polyprotein-like Protein"/>
    <property type="match status" value="1"/>
</dbReference>
<dbReference type="SUPFAM" id="SSF56672">
    <property type="entry name" value="DNA/RNA polymerases"/>
    <property type="match status" value="1"/>
</dbReference>
<dbReference type="Pfam" id="PF00078">
    <property type="entry name" value="RVT_1"/>
    <property type="match status" value="1"/>
</dbReference>
<dbReference type="Proteomes" id="UP001165190">
    <property type="component" value="Unassembled WGS sequence"/>
</dbReference>
<proteinExistence type="predicted"/>
<dbReference type="InterPro" id="IPR041577">
    <property type="entry name" value="RT_RNaseH_2"/>
</dbReference>
<feature type="domain" description="Reverse transcriptase" evidence="1">
    <location>
        <begin position="17"/>
        <end position="196"/>
    </location>
</feature>
<gene>
    <name evidence="2" type="ORF">HRI_004744600</name>
</gene>
<dbReference type="PANTHER" id="PTHR24559">
    <property type="entry name" value="TRANSPOSON TY3-I GAG-POL POLYPROTEIN"/>
    <property type="match status" value="1"/>
</dbReference>
<evidence type="ECO:0000313" key="2">
    <source>
        <dbReference type="EMBL" id="GMJ10754.1"/>
    </source>
</evidence>
<name>A0A9W7JFM6_HIBTR</name>
<accession>A0A9W7JFM6</accession>
<dbReference type="InterPro" id="IPR043502">
    <property type="entry name" value="DNA/RNA_pol_sf"/>
</dbReference>
<dbReference type="InterPro" id="IPR053134">
    <property type="entry name" value="RNA-dir_DNA_polymerase"/>
</dbReference>
<dbReference type="OrthoDB" id="1667550at2759"/>
<dbReference type="InterPro" id="IPR000477">
    <property type="entry name" value="RT_dom"/>
</dbReference>
<sequence length="316" mass="36478">MAPKDLKELKTQLQEFLDRGFIRPSVSPWGAPVLFVKKKDGTMRMCIDYRQLNKLTIKNKYPLPRIDDLFDQFRGASVFSMIDLRSGYYQLKVKDVDVPKTAFRTRCEYYEFLVMSFGLTNAPAAFMDMMNRVFHEFLDQFVVVFIDDILVYSRTEDNHDRHLRIVLQALLENQLYAKLSKCEFWLREVVFLGHVVSAEGINVDPHKVEAVMSWKVPKSVTEVRSFLGFAGYYRRFVEGFSKIAAPLTKLLQKNVCFEWTDARQQAFEKLKEALTQALVLIQLESGKEFVVYSDASIVGLGCVLIQEGKVVAYASR</sequence>